<evidence type="ECO:0000256" key="3">
    <source>
        <dbReference type="ARBA" id="ARBA00014660"/>
    </source>
</evidence>
<dbReference type="Pfam" id="PF01107">
    <property type="entry name" value="MP"/>
    <property type="match status" value="1"/>
</dbReference>
<dbReference type="GO" id="GO:0046740">
    <property type="term" value="P:transport of virus in host, cell to cell"/>
    <property type="evidence" value="ECO:0007669"/>
    <property type="project" value="UniProtKB-KW"/>
</dbReference>
<name>A0AA95Z1T6_9VIRU</name>
<reference evidence="12" key="1">
    <citation type="submission" date="2023-06" db="EMBL/GenBank/DDBJ databases">
        <title>Identification of viral pathogens in a Physostegia virginiana plant by high-throughput sequencing.</title>
        <authorList>
            <person name="Dong J."/>
            <person name="Fu S."/>
            <person name="Chen Y."/>
            <person name="Cao M."/>
            <person name="Zhou X."/>
            <person name="Wu J."/>
        </authorList>
    </citation>
    <scope>NUCLEOTIDE SEQUENCE</scope>
</reference>
<dbReference type="InterPro" id="IPR051596">
    <property type="entry name" value="Caulimoviridae_Movement"/>
</dbReference>
<comment type="similarity">
    <text evidence="2">Belongs to the caulimoviridae movement protein family.</text>
</comment>
<dbReference type="InterPro" id="IPR028919">
    <property type="entry name" value="Viral_movement"/>
</dbReference>
<feature type="region of interest" description="Disordered" evidence="11">
    <location>
        <begin position="1"/>
        <end position="22"/>
    </location>
</feature>
<evidence type="ECO:0000256" key="5">
    <source>
        <dbReference type="ARBA" id="ARBA00023031"/>
    </source>
</evidence>
<dbReference type="EMBL" id="OR208178">
    <property type="protein sequence ID" value="WNH14469.1"/>
    <property type="molecule type" value="Genomic_DNA"/>
</dbReference>
<organism evidence="12">
    <name type="scientific">Physostegia virginiana caulimovirus 1</name>
    <dbReference type="NCBI Taxonomy" id="3075963"/>
    <lineage>
        <taxon>Viruses</taxon>
        <taxon>Riboviria</taxon>
        <taxon>Pararnavirae</taxon>
        <taxon>Artverviricota</taxon>
        <taxon>Revtraviricetes</taxon>
        <taxon>Ortervirales</taxon>
        <taxon>Caulimoviridae</taxon>
        <taxon>Caulimovirus</taxon>
    </lineage>
</organism>
<feature type="coiled-coil region" evidence="10">
    <location>
        <begin position="287"/>
        <end position="321"/>
    </location>
</feature>
<evidence type="ECO:0000256" key="1">
    <source>
        <dbReference type="ARBA" id="ARBA00004621"/>
    </source>
</evidence>
<evidence type="ECO:0000256" key="6">
    <source>
        <dbReference type="ARBA" id="ARBA00023054"/>
    </source>
</evidence>
<evidence type="ECO:0000256" key="4">
    <source>
        <dbReference type="ARBA" id="ARBA00022448"/>
    </source>
</evidence>
<dbReference type="PANTHER" id="PTHR47599">
    <property type="entry name" value="CELL-TO-CELL MOVEMENT PROTEIN"/>
    <property type="match status" value="1"/>
</dbReference>
<evidence type="ECO:0000256" key="10">
    <source>
        <dbReference type="SAM" id="Coils"/>
    </source>
</evidence>
<accession>A0AA95Z1T6</accession>
<dbReference type="PANTHER" id="PTHR47599:SF3">
    <property type="entry name" value="CELL-TO-CELL MOVEMENT PROTEIN"/>
    <property type="match status" value="1"/>
</dbReference>
<protein>
    <recommendedName>
        <fullName evidence="3">Movement protein</fullName>
    </recommendedName>
    <alternativeName>
        <fullName evidence="9">Cell-to-cell transport protein</fullName>
    </alternativeName>
</protein>
<evidence type="ECO:0000256" key="8">
    <source>
        <dbReference type="ARBA" id="ARBA00024940"/>
    </source>
</evidence>
<keyword evidence="7" id="KW-1031">Host cell junction</keyword>
<proteinExistence type="inferred from homology"/>
<keyword evidence="4" id="KW-0813">Transport</keyword>
<comment type="function">
    <text evidence="8">Transports viral genome to neighboring plant cells directly through plasmosdesmata, without any budding. The movement protein allows efficient cell to cell propagation, by bypassing the host cell wall barrier. Acts by forming tubules structures that increase the size exclusion limit (SEL) of plasmodesmata, thereby allowing viral ribonucleocapsids to spread directly to neighboring cells.</text>
</comment>
<gene>
    <name evidence="12" type="primary">orf1</name>
</gene>
<keyword evidence="6 10" id="KW-0175">Coiled coil</keyword>
<dbReference type="GO" id="GO:0044219">
    <property type="term" value="C:host cell plasmodesma"/>
    <property type="evidence" value="ECO:0007669"/>
    <property type="project" value="UniProtKB-SubCell"/>
</dbReference>
<evidence type="ECO:0000256" key="2">
    <source>
        <dbReference type="ARBA" id="ARBA00009255"/>
    </source>
</evidence>
<evidence type="ECO:0000256" key="7">
    <source>
        <dbReference type="ARBA" id="ARBA00023081"/>
    </source>
</evidence>
<evidence type="ECO:0000256" key="9">
    <source>
        <dbReference type="ARBA" id="ARBA00030527"/>
    </source>
</evidence>
<comment type="subcellular location">
    <subcellularLocation>
        <location evidence="1">Host cell junction</location>
        <location evidence="1">Host plasmodesma</location>
    </subcellularLocation>
</comment>
<evidence type="ECO:0000256" key="11">
    <source>
        <dbReference type="SAM" id="MobiDB-lite"/>
    </source>
</evidence>
<evidence type="ECO:0000313" key="12">
    <source>
        <dbReference type="EMBL" id="WNH14469.1"/>
    </source>
</evidence>
<sequence>MERERSSDHSEEENVFSFSSDNSTGYTGELMITNDQISRINRSKLDLKPQNVFKLNSGLVQSMKKAFSRKNTVIYCVSTKEISIDICDAIGNVYLPLITNAEIRSKLQKLEPDVRNTISTIHLGAIKILLKAQFRCGINTPVKLALLDNRINKREDALLGAAKGNLAYGKFMFTAYPKFAVDLYTKNLDQVLSLIHEFSYKNLMNKGDKVMSVTYLVGYALSNSHHSIDYNKETLDKTIELEDVFQEIGNVNQSNFCSLEKEDCAWAIDIANNKRLLGKPNKPLVKNDQLQVESTSSSKELEQLVNNVNSLKDAILKITTD</sequence>
<keyword evidence="5" id="KW-0916">Viral movement protein</keyword>